<sequence length="114" mass="12115">MLPQLPLFPPFPRCSLPPGLWSWRGPASPGTFPFPGFTSASCLPPLCLALDPPLPRPLPPRVRETAPEALQAPAPAWLGPRGYRAPSQASRLAVAAEPPPLRTAGRAPGADWLL</sequence>
<organism evidence="2">
    <name type="scientific">Mus musculus</name>
    <name type="common">Mouse</name>
    <dbReference type="NCBI Taxonomy" id="10090"/>
    <lineage>
        <taxon>Eukaryota</taxon>
        <taxon>Metazoa</taxon>
        <taxon>Chordata</taxon>
        <taxon>Craniata</taxon>
        <taxon>Vertebrata</taxon>
        <taxon>Euteleostomi</taxon>
        <taxon>Mammalia</taxon>
        <taxon>Eutheria</taxon>
        <taxon>Euarchontoglires</taxon>
        <taxon>Glires</taxon>
        <taxon>Rodentia</taxon>
        <taxon>Myomorpha</taxon>
        <taxon>Muroidea</taxon>
        <taxon>Muridae</taxon>
        <taxon>Murinae</taxon>
        <taxon>Mus</taxon>
        <taxon>Mus</taxon>
    </lineage>
</organism>
<evidence type="ECO:0000313" key="3">
    <source>
        <dbReference type="MGI" id="MGI:5011722"/>
    </source>
</evidence>
<reference evidence="2" key="2">
    <citation type="journal article" date="2000" name="Genome Res.">
        <title>Normalization and subtraction of cap-trapper-selected cDNAs to prepare full-length cDNA libraries for rapid discovery of new genes.</title>
        <authorList>
            <person name="Carninci P."/>
            <person name="Shibata Y."/>
            <person name="Hayatsu N."/>
            <person name="Sugahara Y."/>
            <person name="Shibata K."/>
            <person name="Itoh M."/>
            <person name="Konno H."/>
            <person name="Okazaki Y."/>
            <person name="Muramatsu M."/>
            <person name="Hayashizaki Y."/>
        </authorList>
    </citation>
    <scope>NUCLEOTIDE SEQUENCE</scope>
    <source>
        <strain evidence="2">C57BL/6J</strain>
        <tissue evidence="2">Cerebellum</tissue>
    </source>
</reference>
<reference evidence="2" key="6">
    <citation type="submission" date="2004-03" db="EMBL/GenBank/DDBJ databases">
        <authorList>
            <person name="Arakawa T."/>
            <person name="Carninci P."/>
            <person name="Fukuda S."/>
            <person name="Hashizume W."/>
            <person name="Hayashida K."/>
            <person name="Hori F."/>
            <person name="Iida J."/>
            <person name="Imamura K."/>
            <person name="Imotani K."/>
            <person name="Itoh M."/>
            <person name="Kanagawa S."/>
            <person name="Kawai J."/>
            <person name="Kojima M."/>
            <person name="Konno H."/>
            <person name="Murata M."/>
            <person name="Nakamura M."/>
            <person name="Ninomiya N."/>
            <person name="Nishiyori H."/>
            <person name="Nomura K."/>
            <person name="Ohno M."/>
            <person name="Sakazume N."/>
            <person name="Sano H."/>
            <person name="Sasaki D."/>
            <person name="Shibata K."/>
            <person name="Shiraki T."/>
            <person name="Tagami M."/>
            <person name="Tagami Y."/>
            <person name="Waki K."/>
            <person name="Watahiki A."/>
            <person name="Muramatsu M."/>
            <person name="Hayashizaki Y."/>
        </authorList>
    </citation>
    <scope>NUCLEOTIDE SEQUENCE</scope>
    <source>
        <strain evidence="2">C57BL/6J</strain>
        <tissue evidence="2">Cerebellum</tissue>
    </source>
</reference>
<reference evidence="2" key="4">
    <citation type="journal article" date="2001" name="Nature">
        <title>Functional annotation of a full-length mouse cDNA collection.</title>
        <authorList>
            <consortium name="The RIKEN Genome Exploration Research Group Phase II Team and the FANTOM Consortium"/>
        </authorList>
    </citation>
    <scope>NUCLEOTIDE SEQUENCE</scope>
    <source>
        <strain evidence="2">C57BL/6J</strain>
        <tissue evidence="2">Cerebellum</tissue>
    </source>
</reference>
<dbReference type="EMBL" id="AK137314">
    <property type="protein sequence ID" value="BAE23303.1"/>
    <property type="molecule type" value="mRNA"/>
</dbReference>
<proteinExistence type="evidence at transcript level"/>
<reference evidence="2" key="3">
    <citation type="journal article" date="2000" name="Genome Res.">
        <title>RIKEN integrated sequence analysis (RISA) system--384-format sequencing pipeline with 384 multicapillary sequencer.</title>
        <authorList>
            <person name="Shibata K."/>
            <person name="Itoh M."/>
            <person name="Aizawa K."/>
            <person name="Nagaoka S."/>
            <person name="Sasaki N."/>
            <person name="Carninci P."/>
            <person name="Konno H."/>
            <person name="Akiyama J."/>
            <person name="Nishi K."/>
            <person name="Kitsunai T."/>
            <person name="Tashiro H."/>
            <person name="Itoh M."/>
            <person name="Sumi N."/>
            <person name="Ishii Y."/>
            <person name="Nakamura S."/>
            <person name="Hazama M."/>
            <person name="Nishine T."/>
            <person name="Harada A."/>
            <person name="Yamamoto R."/>
            <person name="Matsumoto H."/>
            <person name="Sakaguchi S."/>
            <person name="Ikegami T."/>
            <person name="Kashiwagi K."/>
            <person name="Fujiwake S."/>
            <person name="Inoue K."/>
            <person name="Togawa Y."/>
            <person name="Izawa M."/>
            <person name="Ohara E."/>
            <person name="Watahiki M."/>
            <person name="Yoneda Y."/>
            <person name="Ishikawa T."/>
            <person name="Ozawa K."/>
            <person name="Tanaka T."/>
            <person name="Matsuura S."/>
            <person name="Kawai J."/>
            <person name="Okazaki Y."/>
            <person name="Muramatsu M."/>
            <person name="Inoue Y."/>
            <person name="Kira A."/>
            <person name="Hayashizaki Y."/>
        </authorList>
    </citation>
    <scope>NUCLEOTIDE SEQUENCE</scope>
    <source>
        <strain evidence="2">C57BL/6J</strain>
        <tissue evidence="2">Cerebellum</tissue>
    </source>
</reference>
<evidence type="ECO:0000256" key="1">
    <source>
        <dbReference type="SAM" id="MobiDB-lite"/>
    </source>
</evidence>
<protein>
    <submittedName>
        <fullName evidence="2">Uncharacterized protein</fullName>
    </submittedName>
</protein>
<reference evidence="2" key="5">
    <citation type="journal article" date="2002" name="Nature">
        <title>Analysis of the mouse transcriptome based on functional annotation of 60,770 full-length cDNAs.</title>
        <authorList>
            <consortium name="The FANTOM Consortium and the RIKEN Genome Exploration Research Group Phase I and II Team"/>
        </authorList>
    </citation>
    <scope>NUCLEOTIDE SEQUENCE</scope>
    <source>
        <strain evidence="2">C57BL/6J</strain>
        <tissue evidence="2">Cerebellum</tissue>
    </source>
</reference>
<name>Q3UVG6_MOUSE</name>
<gene>
    <name evidence="3" type="primary">Gm19537</name>
</gene>
<dbReference type="AlphaFoldDB" id="Q3UVG6"/>
<reference evidence="2" key="1">
    <citation type="journal article" date="1999" name="Methods Enzymol.">
        <title>High-efficiency full-length cDNA cloning.</title>
        <authorList>
            <person name="Carninci P."/>
            <person name="Hayashizaki Y."/>
        </authorList>
    </citation>
    <scope>NUCLEOTIDE SEQUENCE</scope>
    <source>
        <strain evidence="2">C57BL/6J</strain>
        <tissue evidence="2">Cerebellum</tissue>
    </source>
</reference>
<dbReference type="AGR" id="MGI:5011722"/>
<dbReference type="MGI" id="MGI:5011722">
    <property type="gene designation" value="Gm19537"/>
</dbReference>
<evidence type="ECO:0000313" key="2">
    <source>
        <dbReference type="EMBL" id="BAE23303.1"/>
    </source>
</evidence>
<reference evidence="2" key="8">
    <citation type="journal article" date="2005" name="Science">
        <title>Antisense Transcription in the Mammalian Transcriptome.</title>
        <authorList>
            <consortium name="RIKEN Genome Exploration Research Group and Genome Science Group (Genome Network Project Core Group) and the FANTOM Consortium"/>
        </authorList>
    </citation>
    <scope>NUCLEOTIDE SEQUENCE</scope>
    <source>
        <strain evidence="2">C57BL/6J</strain>
        <tissue evidence="2">Cerebellum</tissue>
    </source>
</reference>
<reference evidence="2" key="7">
    <citation type="journal article" date="2005" name="Science">
        <title>The Transcriptional Landscape of the Mammalian Genome.</title>
        <authorList>
            <consortium name="The FANTOM Consortium"/>
            <consortium name="Riken Genome Exploration Research Group and Genome Science Group (Genome Network Project Core Group)"/>
        </authorList>
    </citation>
    <scope>NUCLEOTIDE SEQUENCE</scope>
    <source>
        <strain evidence="2">C57BL/6J</strain>
        <tissue evidence="2">Cerebellum</tissue>
    </source>
</reference>
<accession>Q3UVG6</accession>
<feature type="region of interest" description="Disordered" evidence="1">
    <location>
        <begin position="88"/>
        <end position="114"/>
    </location>
</feature>